<dbReference type="InterPro" id="IPR002937">
    <property type="entry name" value="Amino_oxidase"/>
</dbReference>
<dbReference type="PRINTS" id="PR00419">
    <property type="entry name" value="ADXRDTASE"/>
</dbReference>
<dbReference type="Gene3D" id="3.50.50.60">
    <property type="entry name" value="FAD/NAD(P)-binding domain"/>
    <property type="match status" value="1"/>
</dbReference>
<protein>
    <submittedName>
        <fullName evidence="2">Putrescine oxidase</fullName>
        <ecNumber evidence="2">1.4.3.10</ecNumber>
    </submittedName>
</protein>
<dbReference type="EC" id="1.4.3.10" evidence="2"/>
<reference evidence="2 3" key="1">
    <citation type="submission" date="2015-02" db="EMBL/GenBank/DDBJ databases">
        <title>Draft genome sequences of ten Microbacterium spp. with emphasis on heavy metal contaminated environments.</title>
        <authorList>
            <person name="Corretto E."/>
        </authorList>
    </citation>
    <scope>NUCLEOTIDE SEQUENCE [LARGE SCALE GENOMIC DNA]</scope>
    <source>
        <strain evidence="2 3">DSM 12966</strain>
    </source>
</reference>
<dbReference type="PATRIC" id="fig|104336.4.peg.578"/>
<keyword evidence="2" id="KW-0560">Oxidoreductase</keyword>
<name>A0A0F0KW33_9MICO</name>
<evidence type="ECO:0000313" key="2">
    <source>
        <dbReference type="EMBL" id="KJL25098.1"/>
    </source>
</evidence>
<evidence type="ECO:0000313" key="3">
    <source>
        <dbReference type="Proteomes" id="UP000033572"/>
    </source>
</evidence>
<dbReference type="Gene3D" id="3.90.660.50">
    <property type="match status" value="1"/>
</dbReference>
<sequence length="437" mass="45390">MHDVIVIGAGLAGLRCAQLLTAHGLDVVVLEAGDAVGGRQRTDIVDGFRLDRGFQVLNPAYPALRRSVDLDVLAMGSFPVGVQVRTAQGMAALRHPLRHPLSIVTSLRSGLVTLPDAVALARWAAPALVRPLSRLAQDDIPLREGWDAAGLHGPLRTAVLEPFLAGVLAEGRGDTSNAFARLLVRYFALGRPGLPAQGIAAVPEQLAARARAGGATIRLGTAAERLSAEGRANGTGIQVGVVDGDPVRAARVVVAVGPDAVGGLTGLPSPATNGLQTWWFAAAEPPTRSALLTVDGRRRGPVVNTVVMTHTVPSYAPAGRHLIAATCLLPGTDSGTGSRAATATATATATENDVRRHLEQIWGTDVSAWEVIRRDDIVDALPAQHAPLGPPRSPRHSERLYVAGDHRDTASIQGALASGERAARAILVDVGVSGTNG</sequence>
<dbReference type="EMBL" id="JYIU01000029">
    <property type="protein sequence ID" value="KJL25098.1"/>
    <property type="molecule type" value="Genomic_DNA"/>
</dbReference>
<dbReference type="Proteomes" id="UP000033572">
    <property type="component" value="Unassembled WGS sequence"/>
</dbReference>
<accession>A0A0F0KW33</accession>
<gene>
    <name evidence="2" type="primary">puo_1</name>
    <name evidence="2" type="ORF">RN50_00556</name>
</gene>
<keyword evidence="3" id="KW-1185">Reference proteome</keyword>
<dbReference type="GeneID" id="94445863"/>
<dbReference type="GO" id="GO:0050232">
    <property type="term" value="F:putrescine oxidase activity"/>
    <property type="evidence" value="ECO:0007669"/>
    <property type="project" value="UniProtKB-EC"/>
</dbReference>
<dbReference type="SUPFAM" id="SSF51905">
    <property type="entry name" value="FAD/NAD(P)-binding domain"/>
    <property type="match status" value="1"/>
</dbReference>
<proteinExistence type="predicted"/>
<dbReference type="KEGG" id="mfol:DXT68_15835"/>
<evidence type="ECO:0000259" key="1">
    <source>
        <dbReference type="Pfam" id="PF01593"/>
    </source>
</evidence>
<dbReference type="PANTHER" id="PTHR42841">
    <property type="entry name" value="AMINE OXIDASE"/>
    <property type="match status" value="1"/>
</dbReference>
<feature type="domain" description="Amine oxidase" evidence="1">
    <location>
        <begin position="11"/>
        <end position="427"/>
    </location>
</feature>
<dbReference type="InterPro" id="IPR036188">
    <property type="entry name" value="FAD/NAD-bd_sf"/>
</dbReference>
<dbReference type="Pfam" id="PF01593">
    <property type="entry name" value="Amino_oxidase"/>
    <property type="match status" value="1"/>
</dbReference>
<dbReference type="RefSeq" id="WP_045252982.1">
    <property type="nucleotide sequence ID" value="NZ_CP031425.1"/>
</dbReference>
<organism evidence="2 3">
    <name type="scientific">Microbacterium foliorum</name>
    <dbReference type="NCBI Taxonomy" id="104336"/>
    <lineage>
        <taxon>Bacteria</taxon>
        <taxon>Bacillati</taxon>
        <taxon>Actinomycetota</taxon>
        <taxon>Actinomycetes</taxon>
        <taxon>Micrococcales</taxon>
        <taxon>Microbacteriaceae</taxon>
        <taxon>Microbacterium</taxon>
    </lineage>
</organism>
<dbReference type="AlphaFoldDB" id="A0A0F0KW33"/>
<comment type="caution">
    <text evidence="2">The sequence shown here is derived from an EMBL/GenBank/DDBJ whole genome shotgun (WGS) entry which is preliminary data.</text>
</comment>